<evidence type="ECO:0000313" key="6">
    <source>
        <dbReference type="Proteomes" id="UP000176951"/>
    </source>
</evidence>
<evidence type="ECO:0000256" key="3">
    <source>
        <dbReference type="SAM" id="Phobius"/>
    </source>
</evidence>
<dbReference type="InterPro" id="IPR050248">
    <property type="entry name" value="Polysacc_deacetylase_ArnD"/>
</dbReference>
<dbReference type="GO" id="GO:0005975">
    <property type="term" value="P:carbohydrate metabolic process"/>
    <property type="evidence" value="ECO:0007669"/>
    <property type="project" value="InterPro"/>
</dbReference>
<keyword evidence="3" id="KW-1133">Transmembrane helix</keyword>
<reference evidence="5 6" key="1">
    <citation type="journal article" date="2016" name="Nat. Commun.">
        <title>Thousands of microbial genomes shed light on interconnected biogeochemical processes in an aquifer system.</title>
        <authorList>
            <person name="Anantharaman K."/>
            <person name="Brown C.T."/>
            <person name="Hug L.A."/>
            <person name="Sharon I."/>
            <person name="Castelle C.J."/>
            <person name="Probst A.J."/>
            <person name="Thomas B.C."/>
            <person name="Singh A."/>
            <person name="Wilkins M.J."/>
            <person name="Karaoz U."/>
            <person name="Brodie E.L."/>
            <person name="Williams K.H."/>
            <person name="Hubbard S.S."/>
            <person name="Banfield J.F."/>
        </authorList>
    </citation>
    <scope>NUCLEOTIDE SEQUENCE [LARGE SCALE GENOMIC DNA]</scope>
</reference>
<keyword evidence="1" id="KW-0479">Metal-binding</keyword>
<dbReference type="PANTHER" id="PTHR10587:SF133">
    <property type="entry name" value="CHITIN DEACETYLASE 1-RELATED"/>
    <property type="match status" value="1"/>
</dbReference>
<gene>
    <name evidence="5" type="ORF">A3A97_03540</name>
</gene>
<name>A0A1G2PPY1_9BACT</name>
<dbReference type="GO" id="GO:0046872">
    <property type="term" value="F:metal ion binding"/>
    <property type="evidence" value="ECO:0007669"/>
    <property type="project" value="UniProtKB-KW"/>
</dbReference>
<comment type="caution">
    <text evidence="5">The sequence shown here is derived from an EMBL/GenBank/DDBJ whole genome shotgun (WGS) entry which is preliminary data.</text>
</comment>
<dbReference type="Pfam" id="PF01522">
    <property type="entry name" value="Polysacc_deac_1"/>
    <property type="match status" value="1"/>
</dbReference>
<dbReference type="CDD" id="cd10917">
    <property type="entry name" value="CE4_NodB_like_6s_7s"/>
    <property type="match status" value="1"/>
</dbReference>
<dbReference type="GO" id="GO:0016810">
    <property type="term" value="F:hydrolase activity, acting on carbon-nitrogen (but not peptide) bonds"/>
    <property type="evidence" value="ECO:0007669"/>
    <property type="project" value="InterPro"/>
</dbReference>
<dbReference type="InterPro" id="IPR002509">
    <property type="entry name" value="NODB_dom"/>
</dbReference>
<keyword evidence="3" id="KW-0472">Membrane</keyword>
<feature type="transmembrane region" description="Helical" evidence="3">
    <location>
        <begin position="6"/>
        <end position="23"/>
    </location>
</feature>
<dbReference type="InterPro" id="IPR011330">
    <property type="entry name" value="Glyco_hydro/deAcase_b/a-brl"/>
</dbReference>
<accession>A0A1G2PPY1</accession>
<proteinExistence type="predicted"/>
<dbReference type="GO" id="GO:0016020">
    <property type="term" value="C:membrane"/>
    <property type="evidence" value="ECO:0007669"/>
    <property type="project" value="TreeGrafter"/>
</dbReference>
<sequence length="316" mass="35583">MFQKKVSIIFFGFVAVLAIFFYLNNGKTVTLKETTSPVNFIDQIFENSDQEKITAADALNDLGLVVEEFDALRVPGESFENEYSNIKQIFASGDYSKTIAESRAIEKTIRAAIEEENQKPKISITFDAGAGLGATQKLIDYLADSRLKITFFSTGKWTEQNTELFKKILVPKEGLINELGNHTYDHLHLVFGGLTDEQIKEEITKTENIFNSLGYPAKPLRQAQGKLLFRYPYGERNAHTDALLKDLGYVSVYWTVDSLGWQNKQTSEQIAERIISKIGPKGITLMHVGSNEDVASVPLVVEKLKSQYRFVFVSEL</sequence>
<protein>
    <recommendedName>
        <fullName evidence="4">NodB homology domain-containing protein</fullName>
    </recommendedName>
</protein>
<dbReference type="Proteomes" id="UP000176951">
    <property type="component" value="Unassembled WGS sequence"/>
</dbReference>
<evidence type="ECO:0000259" key="4">
    <source>
        <dbReference type="PROSITE" id="PS51677"/>
    </source>
</evidence>
<dbReference type="AlphaFoldDB" id="A0A1G2PPY1"/>
<keyword evidence="3" id="KW-0812">Transmembrane</keyword>
<evidence type="ECO:0000256" key="2">
    <source>
        <dbReference type="ARBA" id="ARBA00022801"/>
    </source>
</evidence>
<dbReference type="EMBL" id="MHSW01000038">
    <property type="protein sequence ID" value="OHA50396.1"/>
    <property type="molecule type" value="Genomic_DNA"/>
</dbReference>
<dbReference type="PANTHER" id="PTHR10587">
    <property type="entry name" value="GLYCOSYL TRANSFERASE-RELATED"/>
    <property type="match status" value="1"/>
</dbReference>
<dbReference type="PROSITE" id="PS51677">
    <property type="entry name" value="NODB"/>
    <property type="match status" value="1"/>
</dbReference>
<organism evidence="5 6">
    <name type="scientific">Candidatus Terrybacteria bacterium RIFCSPLOWO2_01_FULL_40_23</name>
    <dbReference type="NCBI Taxonomy" id="1802366"/>
    <lineage>
        <taxon>Bacteria</taxon>
        <taxon>Candidatus Terryibacteriota</taxon>
    </lineage>
</organism>
<keyword evidence="2" id="KW-0378">Hydrolase</keyword>
<feature type="domain" description="NodB homology" evidence="4">
    <location>
        <begin position="120"/>
        <end position="313"/>
    </location>
</feature>
<dbReference type="SUPFAM" id="SSF88713">
    <property type="entry name" value="Glycoside hydrolase/deacetylase"/>
    <property type="match status" value="1"/>
</dbReference>
<evidence type="ECO:0000256" key="1">
    <source>
        <dbReference type="ARBA" id="ARBA00022723"/>
    </source>
</evidence>
<evidence type="ECO:0000313" key="5">
    <source>
        <dbReference type="EMBL" id="OHA50396.1"/>
    </source>
</evidence>
<dbReference type="Gene3D" id="3.20.20.370">
    <property type="entry name" value="Glycoside hydrolase/deacetylase"/>
    <property type="match status" value="1"/>
</dbReference>